<evidence type="ECO:0000313" key="2">
    <source>
        <dbReference type="EMBL" id="CAE7437088.1"/>
    </source>
</evidence>
<feature type="non-terminal residue" evidence="2">
    <location>
        <position position="1"/>
    </location>
</feature>
<name>A0A812RH55_SYMPI</name>
<dbReference type="AlphaFoldDB" id="A0A812RH55"/>
<organism evidence="2 3">
    <name type="scientific">Symbiodinium pilosum</name>
    <name type="common">Dinoflagellate</name>
    <dbReference type="NCBI Taxonomy" id="2952"/>
    <lineage>
        <taxon>Eukaryota</taxon>
        <taxon>Sar</taxon>
        <taxon>Alveolata</taxon>
        <taxon>Dinophyceae</taxon>
        <taxon>Suessiales</taxon>
        <taxon>Symbiodiniaceae</taxon>
        <taxon>Symbiodinium</taxon>
    </lineage>
</organism>
<accession>A0A812RH55</accession>
<gene>
    <name evidence="2" type="ORF">SPIL2461_LOCUS10676</name>
</gene>
<keyword evidence="1" id="KW-0812">Transmembrane</keyword>
<dbReference type="Proteomes" id="UP000649617">
    <property type="component" value="Unassembled WGS sequence"/>
</dbReference>
<protein>
    <submittedName>
        <fullName evidence="2">Uncharacterized protein</fullName>
    </submittedName>
</protein>
<comment type="caution">
    <text evidence="2">The sequence shown here is derived from an EMBL/GenBank/DDBJ whole genome shotgun (WGS) entry which is preliminary data.</text>
</comment>
<sequence length="337" mass="37442">MGDEALILSTTQATLIDHINSFLGLDKWQLHGVGFQPGILLCMLCIVLWTLCVYKEFRLIFTQGEIALSVPRASRTTIYRNRFRSLSRGRLFMLLTIHLARAGIASILLVAGILWLARTTSIQDLMLNAVALNAILDVDEFLFVGMTPAKIQEALRKLKPMRVDYSHTRSQFESVVHFGALVVVVLLSYFLLLVPLQQDMLSVKREMCYGNQTFVVSHNTDTQRTIGLVTVLSRDIGNDSISEIAVRAHKATSPETTPDAFSTYISFAPDIDAFQERRSRTMREEASAYPFCVEARLLNTSGDLYGDASLLPLATQLVNTAAATVGRDGATTCQEMK</sequence>
<dbReference type="EMBL" id="CAJNIZ010020147">
    <property type="protein sequence ID" value="CAE7437088.1"/>
    <property type="molecule type" value="Genomic_DNA"/>
</dbReference>
<keyword evidence="3" id="KW-1185">Reference proteome</keyword>
<keyword evidence="1" id="KW-0472">Membrane</keyword>
<evidence type="ECO:0000313" key="3">
    <source>
        <dbReference type="Proteomes" id="UP000649617"/>
    </source>
</evidence>
<feature type="transmembrane region" description="Helical" evidence="1">
    <location>
        <begin position="175"/>
        <end position="196"/>
    </location>
</feature>
<evidence type="ECO:0000256" key="1">
    <source>
        <dbReference type="SAM" id="Phobius"/>
    </source>
</evidence>
<feature type="transmembrane region" description="Helical" evidence="1">
    <location>
        <begin position="91"/>
        <end position="117"/>
    </location>
</feature>
<reference evidence="2" key="1">
    <citation type="submission" date="2021-02" db="EMBL/GenBank/DDBJ databases">
        <authorList>
            <person name="Dougan E. K."/>
            <person name="Rhodes N."/>
            <person name="Thang M."/>
            <person name="Chan C."/>
        </authorList>
    </citation>
    <scope>NUCLEOTIDE SEQUENCE</scope>
</reference>
<proteinExistence type="predicted"/>
<feature type="transmembrane region" description="Helical" evidence="1">
    <location>
        <begin position="35"/>
        <end position="54"/>
    </location>
</feature>
<dbReference type="OrthoDB" id="10348187at2759"/>
<keyword evidence="1" id="KW-1133">Transmembrane helix</keyword>